<feature type="domain" description="Type I restriction modification DNA specificity" evidence="5">
    <location>
        <begin position="376"/>
        <end position="557"/>
    </location>
</feature>
<evidence type="ECO:0000313" key="7">
    <source>
        <dbReference type="Proteomes" id="UP000185924"/>
    </source>
</evidence>
<gene>
    <name evidence="6" type="ORF">SAMN05421545_2042</name>
</gene>
<evidence type="ECO:0000256" key="1">
    <source>
        <dbReference type="ARBA" id="ARBA00010923"/>
    </source>
</evidence>
<dbReference type="Gene3D" id="3.90.220.20">
    <property type="entry name" value="DNA methylase specificity domains"/>
    <property type="match status" value="2"/>
</dbReference>
<accession>A0A1N6XBA8</accession>
<dbReference type="GO" id="GO:0003677">
    <property type="term" value="F:DNA binding"/>
    <property type="evidence" value="ECO:0007669"/>
    <property type="project" value="UniProtKB-KW"/>
</dbReference>
<dbReference type="RefSeq" id="WP_076421984.1">
    <property type="nucleotide sequence ID" value="NZ_FTNM01000002.1"/>
</dbReference>
<dbReference type="SUPFAM" id="SSF116734">
    <property type="entry name" value="DNA methylase specificity domain"/>
    <property type="match status" value="2"/>
</dbReference>
<dbReference type="InterPro" id="IPR000055">
    <property type="entry name" value="Restrct_endonuc_typeI_TRD"/>
</dbReference>
<name>A0A1N6XBA8_9BACT</name>
<dbReference type="CDD" id="cd17273">
    <property type="entry name" value="RMtype1_S_EcoJA69PI-TRD1-CR1_like"/>
    <property type="match status" value="1"/>
</dbReference>
<evidence type="ECO:0000313" key="6">
    <source>
        <dbReference type="EMBL" id="SIQ99540.1"/>
    </source>
</evidence>
<keyword evidence="2" id="KW-0680">Restriction system</keyword>
<organism evidence="6 7">
    <name type="scientific">Pontibacter lucknowensis</name>
    <dbReference type="NCBI Taxonomy" id="1077936"/>
    <lineage>
        <taxon>Bacteria</taxon>
        <taxon>Pseudomonadati</taxon>
        <taxon>Bacteroidota</taxon>
        <taxon>Cytophagia</taxon>
        <taxon>Cytophagales</taxon>
        <taxon>Hymenobacteraceae</taxon>
        <taxon>Pontibacter</taxon>
    </lineage>
</organism>
<keyword evidence="3" id="KW-0238">DNA-binding</keyword>
<evidence type="ECO:0000259" key="5">
    <source>
        <dbReference type="Pfam" id="PF01420"/>
    </source>
</evidence>
<keyword evidence="7" id="KW-1185">Reference proteome</keyword>
<evidence type="ECO:0000256" key="2">
    <source>
        <dbReference type="ARBA" id="ARBA00022747"/>
    </source>
</evidence>
<dbReference type="Proteomes" id="UP000185924">
    <property type="component" value="Unassembled WGS sequence"/>
</dbReference>
<feature type="coiled-coil region" evidence="4">
    <location>
        <begin position="236"/>
        <end position="266"/>
    </location>
</feature>
<dbReference type="PANTHER" id="PTHR43140:SF1">
    <property type="entry name" value="TYPE I RESTRICTION ENZYME ECOKI SPECIFICITY SUBUNIT"/>
    <property type="match status" value="1"/>
</dbReference>
<dbReference type="STRING" id="1077936.SAMN05421545_2042"/>
<sequence>MLLLEQFENLTLHPKNAARLKELVLQLAVQGKLTENWRRQNPDVESAAELLRRIEAEKAQLVKDKKIKKDKPLEPISEDEVPYSLPEGWVWIRLGGLGSIVGGGTPKADSPEFFCEEGIPWLTPADLGKHQGKYVTRGRRDITELGLAKSSAQLLPTGSVLFSSRAPIGHLAIASNPISTNQGFKSCVPYILDLNQYIFYFLKKAAKEINENASGTTFKEVSGKEVSAILVPLPPLAEQKAIVARVEELMQKIEELENQTAERIQLKKHLGAAALQQLTAATDEELEQNWLFLKQHFTSMFDEAANVKKLRETILQLAVQGKLTATWRKYNPTTEPASELLKRIQAEKAQLVKEKKIKKEKPLEPISEDEVPYTLPEGWVWCRFGDVAKEMAYGTSEKTNDFSEVPVLRMGNITSDGKVLYHNLKFISPTIKDLPRLYLKKYDLVFNRTNSYELVGKSGVFDKNDDEFTLASYLIKATLFLDDVDVFYINNYINSSVCRQTQIEPQITQQTNQANFSGSKLKDILVPLPPHTEQEAIVAKVDQLMQLCDKLEKQIQQSKQEAEALMQSVVQEALQVQEEEVIL</sequence>
<reference evidence="7" key="1">
    <citation type="submission" date="2017-01" db="EMBL/GenBank/DDBJ databases">
        <authorList>
            <person name="Varghese N."/>
            <person name="Submissions S."/>
        </authorList>
    </citation>
    <scope>NUCLEOTIDE SEQUENCE [LARGE SCALE GENOMIC DNA]</scope>
    <source>
        <strain evidence="7">DM9</strain>
    </source>
</reference>
<dbReference type="OrthoDB" id="825893at2"/>
<evidence type="ECO:0000256" key="4">
    <source>
        <dbReference type="SAM" id="Coils"/>
    </source>
</evidence>
<dbReference type="PANTHER" id="PTHR43140">
    <property type="entry name" value="TYPE-1 RESTRICTION ENZYME ECOKI SPECIFICITY PROTEIN"/>
    <property type="match status" value="1"/>
</dbReference>
<dbReference type="InterPro" id="IPR051212">
    <property type="entry name" value="Type-I_RE_S_subunit"/>
</dbReference>
<proteinExistence type="inferred from homology"/>
<feature type="domain" description="Type I restriction modification DNA specificity" evidence="5">
    <location>
        <begin position="86"/>
        <end position="264"/>
    </location>
</feature>
<dbReference type="EMBL" id="FTNM01000002">
    <property type="protein sequence ID" value="SIQ99540.1"/>
    <property type="molecule type" value="Genomic_DNA"/>
</dbReference>
<feature type="coiled-coil region" evidence="4">
    <location>
        <begin position="534"/>
        <end position="579"/>
    </location>
</feature>
<feature type="coiled-coil region" evidence="4">
    <location>
        <begin position="44"/>
        <end position="71"/>
    </location>
</feature>
<dbReference type="Pfam" id="PF01420">
    <property type="entry name" value="Methylase_S"/>
    <property type="match status" value="2"/>
</dbReference>
<dbReference type="AlphaFoldDB" id="A0A1N6XBA8"/>
<keyword evidence="4" id="KW-0175">Coiled coil</keyword>
<comment type="similarity">
    <text evidence="1">Belongs to the type-I restriction system S methylase family.</text>
</comment>
<dbReference type="GO" id="GO:0009307">
    <property type="term" value="P:DNA restriction-modification system"/>
    <property type="evidence" value="ECO:0007669"/>
    <property type="project" value="UniProtKB-KW"/>
</dbReference>
<protein>
    <submittedName>
        <fullName evidence="6">Type I restriction enzyme, S subunit</fullName>
    </submittedName>
</protein>
<evidence type="ECO:0000256" key="3">
    <source>
        <dbReference type="ARBA" id="ARBA00023125"/>
    </source>
</evidence>
<dbReference type="InterPro" id="IPR044946">
    <property type="entry name" value="Restrct_endonuc_typeI_TRD_sf"/>
</dbReference>
<dbReference type="CDD" id="cd17524">
    <property type="entry name" value="RMtype1_S_EcoUTORF5051P-TRD2-CR2_like"/>
    <property type="match status" value="1"/>
</dbReference>